<dbReference type="Pfam" id="PF11751">
    <property type="entry name" value="PorP_SprF"/>
    <property type="match status" value="1"/>
</dbReference>
<dbReference type="Proteomes" id="UP000321907">
    <property type="component" value="Unassembled WGS sequence"/>
</dbReference>
<protein>
    <submittedName>
        <fullName evidence="2">Type IX secretion system membrane protein PorP/SprF</fullName>
    </submittedName>
</protein>
<feature type="chain" id="PRO_5022694639" evidence="1">
    <location>
        <begin position="22"/>
        <end position="401"/>
    </location>
</feature>
<evidence type="ECO:0000313" key="2">
    <source>
        <dbReference type="EMBL" id="TXF91234.1"/>
    </source>
</evidence>
<name>A0A5C7FWZ6_9BACT</name>
<sequence>MPDLKLIFLAVLCTVGTVVLQAQTNGAQHFNNNESAFNPAFTGKKGAVRLSVSDRSQWGAATAAEYSARTFTYEETMPCFFLDYGFFFHERTEGEGQLKTTEFGGRVAAAFPLSRKRASNQYNLRIGFGLTAGQRSINFGDLTFLDQLNPFFGLNDADGNANPTGFQPSSGGGLSPRYTTPSLGFALKGGLNLQKTRSTTFDVGVSVHNLGFLVGPDSRQTASLLGLDNALGERWVFSGVLDHVFAKVNGRYWSVRPLLLVQQQAGLGYLEAGAGVSWNKNMLVGAYYHQANPQSAGANVNWTSLQVEVGSILPGPRTQRQKSRIDLALSYSFQYGRLKNTVRPPLELTATFSFGTSGACALLGYDVDGEANMARKSGTSCHNFTSARNRLYDNIWYRDAR</sequence>
<dbReference type="InterPro" id="IPR019861">
    <property type="entry name" value="PorP/SprF_Bacteroidetes"/>
</dbReference>
<proteinExistence type="predicted"/>
<comment type="caution">
    <text evidence="2">The sequence shown here is derived from an EMBL/GenBank/DDBJ whole genome shotgun (WGS) entry which is preliminary data.</text>
</comment>
<evidence type="ECO:0000313" key="3">
    <source>
        <dbReference type="Proteomes" id="UP000321907"/>
    </source>
</evidence>
<dbReference type="AlphaFoldDB" id="A0A5C7FWZ6"/>
<keyword evidence="3" id="KW-1185">Reference proteome</keyword>
<organism evidence="2 3">
    <name type="scientific">Neolewinella aurantiaca</name>
    <dbReference type="NCBI Taxonomy" id="2602767"/>
    <lineage>
        <taxon>Bacteria</taxon>
        <taxon>Pseudomonadati</taxon>
        <taxon>Bacteroidota</taxon>
        <taxon>Saprospiria</taxon>
        <taxon>Saprospirales</taxon>
        <taxon>Lewinellaceae</taxon>
        <taxon>Neolewinella</taxon>
    </lineage>
</organism>
<dbReference type="RefSeq" id="WP_147929253.1">
    <property type="nucleotide sequence ID" value="NZ_VOXD01000003.1"/>
</dbReference>
<gene>
    <name evidence="2" type="ORF">FUA23_03155</name>
</gene>
<accession>A0A5C7FWZ6</accession>
<keyword evidence="1" id="KW-0732">Signal</keyword>
<evidence type="ECO:0000256" key="1">
    <source>
        <dbReference type="SAM" id="SignalP"/>
    </source>
</evidence>
<dbReference type="EMBL" id="VOXD01000003">
    <property type="protein sequence ID" value="TXF91234.1"/>
    <property type="molecule type" value="Genomic_DNA"/>
</dbReference>
<feature type="signal peptide" evidence="1">
    <location>
        <begin position="1"/>
        <end position="21"/>
    </location>
</feature>
<dbReference type="OrthoDB" id="1491624at2"/>
<reference evidence="2 3" key="1">
    <citation type="submission" date="2019-08" db="EMBL/GenBank/DDBJ databases">
        <title>Lewinella sp. strain SSH13 Genome sequencing and assembly.</title>
        <authorList>
            <person name="Kim I."/>
        </authorList>
    </citation>
    <scope>NUCLEOTIDE SEQUENCE [LARGE SCALE GENOMIC DNA]</scope>
    <source>
        <strain evidence="2 3">SSH13</strain>
    </source>
</reference>